<dbReference type="AlphaFoldDB" id="A0A8H7MIS7"/>
<keyword evidence="2" id="KW-0813">Transport</keyword>
<evidence type="ECO:0000256" key="1">
    <source>
        <dbReference type="ARBA" id="ARBA00004141"/>
    </source>
</evidence>
<protein>
    <submittedName>
        <fullName evidence="7">Uncharacterized protein</fullName>
    </submittedName>
</protein>
<evidence type="ECO:0000313" key="8">
    <source>
        <dbReference type="Proteomes" id="UP000651452"/>
    </source>
</evidence>
<feature type="transmembrane region" description="Helical" evidence="6">
    <location>
        <begin position="61"/>
        <end position="82"/>
    </location>
</feature>
<dbReference type="InterPro" id="IPR000175">
    <property type="entry name" value="Na/ntran_symport"/>
</dbReference>
<proteinExistence type="predicted"/>
<dbReference type="CDD" id="cd11554">
    <property type="entry name" value="SLC6sbd_u2"/>
    <property type="match status" value="1"/>
</dbReference>
<feature type="transmembrane region" description="Helical" evidence="6">
    <location>
        <begin position="177"/>
        <end position="199"/>
    </location>
</feature>
<dbReference type="InterPro" id="IPR037272">
    <property type="entry name" value="SNS_sf"/>
</dbReference>
<sequence>MNAARRVFAKLAPSAEKGSDGRDVFGSRAQFVLCAMGGAVGLGNLLRFPSVVYNNYGLQFFVPYLIALFFVALPVLLLEISIGTAYRGGCVLAWHSANKRAKGIGLAVVFNGYTVVTYYIPLLAWVMKYFRRSFQSPLPWKGQDLSEYFSDVIIANTAPSSVGSLNPDGSVASYTQYIGTGLLGETAGWAIFTWFVTWLCVFRGVGLTGRVIYVTMGLPAILIIILIGRGTSLPNANEGIKLYFATWRTSALQSPKIWQAAFGQIFFSIGVGFGYFTSWASYCSQHSNAVQDAMIIGFSNSLVEIIAAFSVFGVVGYLGLDPSSGEELGTFVTGFITYPEALAQMPGAPFFSIVFFFTLFLLGLTSAFSLLEVMTTLILDSDWGKRIPRWAVCTGVTIMSALISLIYCTEFGLQALDAVDTYVNDIALFFVVWCECFAATSIYRCRDVANQVGWPGFLVYTGSFVAAQALGIGIAYASTPGIGAGVGFAIYGVGAIAGTLLCKTPNIPAPKFWGTNNLASRFWWVAFYPGNQLTRDLNVVIGVGKNWNIPIFWAPIMKYISTPILAIVLSFAYPKFTTTHMFDPIIIYGFSIVHLVVPMVVLGFVLPSWFNWIIPTDKIAVGDKPIAPMETLDSSQDVTRAVSEEGGVGLSGRVVEYKQ</sequence>
<feature type="transmembrane region" description="Helical" evidence="6">
    <location>
        <begin position="426"/>
        <end position="445"/>
    </location>
</feature>
<dbReference type="GO" id="GO:0005886">
    <property type="term" value="C:plasma membrane"/>
    <property type="evidence" value="ECO:0007669"/>
    <property type="project" value="TreeGrafter"/>
</dbReference>
<comment type="caution">
    <text evidence="7">The sequence shown here is derived from an EMBL/GenBank/DDBJ whole genome shotgun (WGS) entry which is preliminary data.</text>
</comment>
<evidence type="ECO:0000256" key="5">
    <source>
        <dbReference type="ARBA" id="ARBA00023136"/>
    </source>
</evidence>
<evidence type="ECO:0000256" key="4">
    <source>
        <dbReference type="ARBA" id="ARBA00022989"/>
    </source>
</evidence>
<feature type="transmembrane region" description="Helical" evidence="6">
    <location>
        <begin position="457"/>
        <end position="476"/>
    </location>
</feature>
<evidence type="ECO:0000256" key="3">
    <source>
        <dbReference type="ARBA" id="ARBA00022692"/>
    </source>
</evidence>
<dbReference type="PANTHER" id="PTHR11616:SF240">
    <property type="entry name" value="BLOATED TUBULES, ISOFORM B-RELATED"/>
    <property type="match status" value="1"/>
</dbReference>
<feature type="transmembrane region" description="Helical" evidence="6">
    <location>
        <begin position="585"/>
        <end position="606"/>
    </location>
</feature>
<keyword evidence="3 6" id="KW-0812">Transmembrane</keyword>
<dbReference type="NCBIfam" id="NF037979">
    <property type="entry name" value="Na_transp"/>
    <property type="match status" value="1"/>
</dbReference>
<accession>A0A8H7MIS7</accession>
<feature type="transmembrane region" description="Helical" evidence="6">
    <location>
        <begin position="103"/>
        <end position="127"/>
    </location>
</feature>
<evidence type="ECO:0000313" key="7">
    <source>
        <dbReference type="EMBL" id="KAF9696205.1"/>
    </source>
</evidence>
<dbReference type="Pfam" id="PF00209">
    <property type="entry name" value="SNF"/>
    <property type="match status" value="1"/>
</dbReference>
<keyword evidence="4 6" id="KW-1133">Transmembrane helix</keyword>
<name>A0A8H7MIS7_9PLEO</name>
<evidence type="ECO:0000256" key="2">
    <source>
        <dbReference type="ARBA" id="ARBA00022448"/>
    </source>
</evidence>
<feature type="transmembrane region" description="Helical" evidence="6">
    <location>
        <begin position="294"/>
        <end position="320"/>
    </location>
</feature>
<evidence type="ECO:0000256" key="6">
    <source>
        <dbReference type="SAM" id="Phobius"/>
    </source>
</evidence>
<comment type="subcellular location">
    <subcellularLocation>
        <location evidence="1">Membrane</location>
        <topology evidence="1">Multi-pass membrane protein</topology>
    </subcellularLocation>
</comment>
<dbReference type="PRINTS" id="PR00176">
    <property type="entry name" value="NANEUSMPORT"/>
</dbReference>
<gene>
    <name evidence="7" type="ORF">EKO04_006289</name>
</gene>
<reference evidence="7" key="2">
    <citation type="submission" date="2020-09" db="EMBL/GenBank/DDBJ databases">
        <title>Reference genome assembly for Australian Ascochyta lentis isolate Al4.</title>
        <authorList>
            <person name="Lee R.C."/>
            <person name="Farfan-Caceres L.M."/>
            <person name="Debler J.W."/>
            <person name="Williams A.H."/>
            <person name="Henares B.M."/>
        </authorList>
    </citation>
    <scope>NUCLEOTIDE SEQUENCE</scope>
    <source>
        <strain evidence="7">Al4</strain>
    </source>
</reference>
<keyword evidence="5 6" id="KW-0472">Membrane</keyword>
<dbReference type="PROSITE" id="PS50267">
    <property type="entry name" value="NA_NEUROTRAN_SYMP_3"/>
    <property type="match status" value="1"/>
</dbReference>
<keyword evidence="8" id="KW-1185">Reference proteome</keyword>
<feature type="transmembrane region" description="Helical" evidence="6">
    <location>
        <begin position="257"/>
        <end position="282"/>
    </location>
</feature>
<organism evidence="7 8">
    <name type="scientific">Ascochyta lentis</name>
    <dbReference type="NCBI Taxonomy" id="205686"/>
    <lineage>
        <taxon>Eukaryota</taxon>
        <taxon>Fungi</taxon>
        <taxon>Dikarya</taxon>
        <taxon>Ascomycota</taxon>
        <taxon>Pezizomycotina</taxon>
        <taxon>Dothideomycetes</taxon>
        <taxon>Pleosporomycetidae</taxon>
        <taxon>Pleosporales</taxon>
        <taxon>Pleosporineae</taxon>
        <taxon>Didymellaceae</taxon>
        <taxon>Ascochyta</taxon>
    </lineage>
</organism>
<feature type="transmembrane region" description="Helical" evidence="6">
    <location>
        <begin position="387"/>
        <end position="406"/>
    </location>
</feature>
<feature type="transmembrane region" description="Helical" evidence="6">
    <location>
        <begin position="350"/>
        <end position="375"/>
    </location>
</feature>
<dbReference type="PANTHER" id="PTHR11616">
    <property type="entry name" value="SODIUM/CHLORIDE DEPENDENT TRANSPORTER"/>
    <property type="match status" value="1"/>
</dbReference>
<feature type="transmembrane region" description="Helical" evidence="6">
    <location>
        <begin position="551"/>
        <end position="573"/>
    </location>
</feature>
<reference evidence="7" key="1">
    <citation type="submission" date="2018-12" db="EMBL/GenBank/DDBJ databases">
        <authorList>
            <person name="Syme R.A."/>
            <person name="Farfan-Caceres L."/>
            <person name="Lichtenzveig J."/>
        </authorList>
    </citation>
    <scope>NUCLEOTIDE SEQUENCE</scope>
    <source>
        <strain evidence="7">Al4</strain>
    </source>
</reference>
<dbReference type="EMBL" id="RZGK01000010">
    <property type="protein sequence ID" value="KAF9696205.1"/>
    <property type="molecule type" value="Genomic_DNA"/>
</dbReference>
<feature type="transmembrane region" description="Helical" evidence="6">
    <location>
        <begin position="482"/>
        <end position="502"/>
    </location>
</feature>
<feature type="transmembrane region" description="Helical" evidence="6">
    <location>
        <begin position="31"/>
        <end position="49"/>
    </location>
</feature>
<dbReference type="SUPFAM" id="SSF161070">
    <property type="entry name" value="SNF-like"/>
    <property type="match status" value="1"/>
</dbReference>
<dbReference type="Proteomes" id="UP000651452">
    <property type="component" value="Unassembled WGS sequence"/>
</dbReference>
<feature type="transmembrane region" description="Helical" evidence="6">
    <location>
        <begin position="211"/>
        <end position="228"/>
    </location>
</feature>
<dbReference type="GO" id="GO:0035725">
    <property type="term" value="P:sodium ion transmembrane transport"/>
    <property type="evidence" value="ECO:0007669"/>
    <property type="project" value="TreeGrafter"/>
</dbReference>
<dbReference type="OrthoDB" id="6581954at2759"/>